<keyword evidence="2" id="KW-1185">Reference proteome</keyword>
<proteinExistence type="predicted"/>
<organism evidence="1 2">
    <name type="scientific">Actinoplanes octamycinicus</name>
    <dbReference type="NCBI Taxonomy" id="135948"/>
    <lineage>
        <taxon>Bacteria</taxon>
        <taxon>Bacillati</taxon>
        <taxon>Actinomycetota</taxon>
        <taxon>Actinomycetes</taxon>
        <taxon>Micromonosporales</taxon>
        <taxon>Micromonosporaceae</taxon>
        <taxon>Actinoplanes</taxon>
    </lineage>
</organism>
<name>A0A7W7H4X7_9ACTN</name>
<gene>
    <name evidence="1" type="ORF">BJY16_007544</name>
</gene>
<dbReference type="SUPFAM" id="SSF49452">
    <property type="entry name" value="Starch-binding domain-like"/>
    <property type="match status" value="1"/>
</dbReference>
<dbReference type="Pfam" id="PF13620">
    <property type="entry name" value="CarboxypepD_reg"/>
    <property type="match status" value="2"/>
</dbReference>
<accession>A0A7W7H4X7</accession>
<reference evidence="1 2" key="1">
    <citation type="submission" date="2020-08" db="EMBL/GenBank/DDBJ databases">
        <title>Sequencing the genomes of 1000 actinobacteria strains.</title>
        <authorList>
            <person name="Klenk H.-P."/>
        </authorList>
    </citation>
    <scope>NUCLEOTIDE SEQUENCE [LARGE SCALE GENOMIC DNA]</scope>
    <source>
        <strain evidence="1 2">DSM 45809</strain>
    </source>
</reference>
<dbReference type="Proteomes" id="UP000546162">
    <property type="component" value="Unassembled WGS sequence"/>
</dbReference>
<dbReference type="AlphaFoldDB" id="A0A7W7H4X7"/>
<dbReference type="EMBL" id="JACHNB010000001">
    <property type="protein sequence ID" value="MBB4744085.1"/>
    <property type="molecule type" value="Genomic_DNA"/>
</dbReference>
<dbReference type="GO" id="GO:0030246">
    <property type="term" value="F:carbohydrate binding"/>
    <property type="evidence" value="ECO:0007669"/>
    <property type="project" value="InterPro"/>
</dbReference>
<sequence>MSGWETTRHVVAIGGRVADDTTGLPVPLARVVVLSGPRLGAGPAVSRADGSFYFLDLPAGLYRLEATAPGLGTRYGSVQTGPVRVWVTPGKIDPLDIRLPPTRLAGRVSAAADDTPVPGATVRLRGTTERWRTGPDGGYRVAGLPAGPVVVEVGAPKFGAASRAVTLLAGQEQTVDFALQTA</sequence>
<protein>
    <recommendedName>
        <fullName evidence="3">Carboxypeptidase family protein</fullName>
    </recommendedName>
</protein>
<dbReference type="Gene3D" id="2.60.40.1120">
    <property type="entry name" value="Carboxypeptidase-like, regulatory domain"/>
    <property type="match status" value="2"/>
</dbReference>
<evidence type="ECO:0008006" key="3">
    <source>
        <dbReference type="Google" id="ProtNLM"/>
    </source>
</evidence>
<dbReference type="SUPFAM" id="SSF49464">
    <property type="entry name" value="Carboxypeptidase regulatory domain-like"/>
    <property type="match status" value="1"/>
</dbReference>
<dbReference type="InterPro" id="IPR013784">
    <property type="entry name" value="Carb-bd-like_fold"/>
</dbReference>
<dbReference type="RefSeq" id="WP_185044298.1">
    <property type="nucleotide sequence ID" value="NZ_BAABFG010000005.1"/>
</dbReference>
<evidence type="ECO:0000313" key="2">
    <source>
        <dbReference type="Proteomes" id="UP000546162"/>
    </source>
</evidence>
<comment type="caution">
    <text evidence="1">The sequence shown here is derived from an EMBL/GenBank/DDBJ whole genome shotgun (WGS) entry which is preliminary data.</text>
</comment>
<dbReference type="InterPro" id="IPR008969">
    <property type="entry name" value="CarboxyPept-like_regulatory"/>
</dbReference>
<evidence type="ECO:0000313" key="1">
    <source>
        <dbReference type="EMBL" id="MBB4744085.1"/>
    </source>
</evidence>